<name>A0A1G1ZHL8_9BACT</name>
<dbReference type="PANTHER" id="PTHR38471:SF2">
    <property type="entry name" value="FOUR HELIX BUNDLE PROTEIN"/>
    <property type="match status" value="1"/>
</dbReference>
<dbReference type="InterPro" id="IPR012657">
    <property type="entry name" value="23S_rRNA-intervening_sequence"/>
</dbReference>
<dbReference type="Gene3D" id="1.20.1440.60">
    <property type="entry name" value="23S rRNA-intervening sequence"/>
    <property type="match status" value="1"/>
</dbReference>
<evidence type="ECO:0000313" key="2">
    <source>
        <dbReference type="Proteomes" id="UP000177960"/>
    </source>
</evidence>
<dbReference type="CDD" id="cd16377">
    <property type="entry name" value="23S_rRNA_IVP_like"/>
    <property type="match status" value="1"/>
</dbReference>
<evidence type="ECO:0008006" key="3">
    <source>
        <dbReference type="Google" id="ProtNLM"/>
    </source>
</evidence>
<accession>A0A1G1ZHL8</accession>
<protein>
    <recommendedName>
        <fullName evidence="3">Four helix bundle protein</fullName>
    </recommendedName>
</protein>
<comment type="caution">
    <text evidence="1">The sequence shown here is derived from an EMBL/GenBank/DDBJ whole genome shotgun (WGS) entry which is preliminary data.</text>
</comment>
<dbReference type="NCBIfam" id="TIGR02436">
    <property type="entry name" value="four helix bundle protein"/>
    <property type="match status" value="1"/>
</dbReference>
<dbReference type="InterPro" id="IPR036583">
    <property type="entry name" value="23S_rRNA_IVS_sf"/>
</dbReference>
<sequence>MVYEPGYKKLNVYKKADELVLLVYKITKKFPKEELFGLISQMRRRAVSVVVNIVEGYGRRTTKDKIQFYYIARGSLNELEYYIDLSLNLKYIDEHGYNQLMSLRGDVGRLLFGFLKSFEK</sequence>
<dbReference type="SUPFAM" id="SSF158446">
    <property type="entry name" value="IVS-encoded protein-like"/>
    <property type="match status" value="1"/>
</dbReference>
<organism evidence="1 2">
    <name type="scientific">Candidatus Harrisonbacteria bacterium RIFCSPHIGHO2_02_FULL_42_16</name>
    <dbReference type="NCBI Taxonomy" id="1798404"/>
    <lineage>
        <taxon>Bacteria</taxon>
        <taxon>Candidatus Harrisoniibacteriota</taxon>
    </lineage>
</organism>
<dbReference type="Pfam" id="PF05635">
    <property type="entry name" value="23S_rRNA_IVP"/>
    <property type="match status" value="1"/>
</dbReference>
<reference evidence="1 2" key="1">
    <citation type="journal article" date="2016" name="Nat. Commun.">
        <title>Thousands of microbial genomes shed light on interconnected biogeochemical processes in an aquifer system.</title>
        <authorList>
            <person name="Anantharaman K."/>
            <person name="Brown C.T."/>
            <person name="Hug L.A."/>
            <person name="Sharon I."/>
            <person name="Castelle C.J."/>
            <person name="Probst A.J."/>
            <person name="Thomas B.C."/>
            <person name="Singh A."/>
            <person name="Wilkins M.J."/>
            <person name="Karaoz U."/>
            <person name="Brodie E.L."/>
            <person name="Williams K.H."/>
            <person name="Hubbard S.S."/>
            <person name="Banfield J.F."/>
        </authorList>
    </citation>
    <scope>NUCLEOTIDE SEQUENCE [LARGE SCALE GENOMIC DNA]</scope>
</reference>
<dbReference type="PANTHER" id="PTHR38471">
    <property type="entry name" value="FOUR HELIX BUNDLE PROTEIN"/>
    <property type="match status" value="1"/>
</dbReference>
<gene>
    <name evidence="1" type="ORF">A3B92_01515</name>
</gene>
<evidence type="ECO:0000313" key="1">
    <source>
        <dbReference type="EMBL" id="OGY63450.1"/>
    </source>
</evidence>
<proteinExistence type="predicted"/>
<dbReference type="Proteomes" id="UP000177960">
    <property type="component" value="Unassembled WGS sequence"/>
</dbReference>
<dbReference type="AlphaFoldDB" id="A0A1G1ZHL8"/>
<dbReference type="EMBL" id="MHJG01000022">
    <property type="protein sequence ID" value="OGY63450.1"/>
    <property type="molecule type" value="Genomic_DNA"/>
</dbReference>
<dbReference type="STRING" id="1798404.A3B92_01515"/>